<gene>
    <name evidence="3" type="ORF">SAMN04488105_11686</name>
</gene>
<organism evidence="3 4">
    <name type="scientific">Salipiger thiooxidans</name>
    <dbReference type="NCBI Taxonomy" id="282683"/>
    <lineage>
        <taxon>Bacteria</taxon>
        <taxon>Pseudomonadati</taxon>
        <taxon>Pseudomonadota</taxon>
        <taxon>Alphaproteobacteria</taxon>
        <taxon>Rhodobacterales</taxon>
        <taxon>Roseobacteraceae</taxon>
        <taxon>Salipiger</taxon>
    </lineage>
</organism>
<feature type="compositionally biased region" description="Basic and acidic residues" evidence="1">
    <location>
        <begin position="50"/>
        <end position="62"/>
    </location>
</feature>
<evidence type="ECO:0000256" key="2">
    <source>
        <dbReference type="SAM" id="Phobius"/>
    </source>
</evidence>
<feature type="region of interest" description="Disordered" evidence="1">
    <location>
        <begin position="36"/>
        <end position="76"/>
    </location>
</feature>
<protein>
    <recommendedName>
        <fullName evidence="5">Periplasmic protein</fullName>
    </recommendedName>
</protein>
<dbReference type="RefSeq" id="WP_089962809.1">
    <property type="nucleotide sequence ID" value="NZ_FNAV01000016.1"/>
</dbReference>
<name>A0A1G7JWI6_9RHOB</name>
<dbReference type="Proteomes" id="UP000198994">
    <property type="component" value="Unassembled WGS sequence"/>
</dbReference>
<accession>A0A1G7JWI6</accession>
<evidence type="ECO:0000313" key="4">
    <source>
        <dbReference type="Proteomes" id="UP000198994"/>
    </source>
</evidence>
<keyword evidence="2" id="KW-0472">Membrane</keyword>
<feature type="transmembrane region" description="Helical" evidence="2">
    <location>
        <begin position="6"/>
        <end position="26"/>
    </location>
</feature>
<keyword evidence="2" id="KW-1133">Transmembrane helix</keyword>
<dbReference type="SUPFAM" id="SSF52096">
    <property type="entry name" value="ClpP/crotonase"/>
    <property type="match status" value="1"/>
</dbReference>
<evidence type="ECO:0000313" key="3">
    <source>
        <dbReference type="EMBL" id="SDF29175.1"/>
    </source>
</evidence>
<dbReference type="STRING" id="282683.SAMN04488105_11686"/>
<dbReference type="OrthoDB" id="5936191at2"/>
<reference evidence="4" key="1">
    <citation type="submission" date="2016-10" db="EMBL/GenBank/DDBJ databases">
        <authorList>
            <person name="Varghese N."/>
            <person name="Submissions S."/>
        </authorList>
    </citation>
    <scope>NUCLEOTIDE SEQUENCE [LARGE SCALE GENOMIC DNA]</scope>
    <source>
        <strain evidence="4">DSM 10146</strain>
    </source>
</reference>
<dbReference type="EMBL" id="FNAV01000016">
    <property type="protein sequence ID" value="SDF29175.1"/>
    <property type="molecule type" value="Genomic_DNA"/>
</dbReference>
<dbReference type="Gene3D" id="3.90.226.10">
    <property type="entry name" value="2-enoyl-CoA Hydratase, Chain A, domain 1"/>
    <property type="match status" value="1"/>
</dbReference>
<evidence type="ECO:0000256" key="1">
    <source>
        <dbReference type="SAM" id="MobiDB-lite"/>
    </source>
</evidence>
<dbReference type="AlphaFoldDB" id="A0A1G7JWI6"/>
<evidence type="ECO:0008006" key="5">
    <source>
        <dbReference type="Google" id="ProtNLM"/>
    </source>
</evidence>
<proteinExistence type="predicted"/>
<sequence>MRGLSIGRVLTGILAFQIGIGGLLVLGDMRENFRLPGFGPSAPRLSEPVRPGDQRRVFDPSRQRPPMEPARDPGALPDRLALTETGAPGVWRLEGEIAEGDGARVSGLIDAADPAVEALVLQSPGGSVQDALALGRHLREAGIGTKMLRGEYCYSACPYLFAGGDTRDVEEGASLGVHQHYFGENTILPAFVAVESIQRGQGEVMAYLEDMGIDPLVMKHALQTPSDEIYILLPEELERYNFVTPEEG</sequence>
<dbReference type="InterPro" id="IPR029045">
    <property type="entry name" value="ClpP/crotonase-like_dom_sf"/>
</dbReference>
<keyword evidence="4" id="KW-1185">Reference proteome</keyword>
<keyword evidence="2" id="KW-0812">Transmembrane</keyword>